<dbReference type="Proteomes" id="UP000234560">
    <property type="component" value="Chromosome"/>
</dbReference>
<feature type="region of interest" description="Disordered" evidence="1">
    <location>
        <begin position="1"/>
        <end position="21"/>
    </location>
</feature>
<proteinExistence type="predicted"/>
<evidence type="ECO:0008006" key="5">
    <source>
        <dbReference type="Google" id="ProtNLM"/>
    </source>
</evidence>
<protein>
    <recommendedName>
        <fullName evidence="5">ATP synthase protein I</fullName>
    </recommendedName>
</protein>
<feature type="transmembrane region" description="Helical" evidence="2">
    <location>
        <begin position="95"/>
        <end position="118"/>
    </location>
</feature>
<keyword evidence="2" id="KW-0812">Transmembrane</keyword>
<dbReference type="KEGG" id="cpyr:CYJ47_07580"/>
<evidence type="ECO:0000313" key="3">
    <source>
        <dbReference type="EMBL" id="WOT01153.1"/>
    </source>
</evidence>
<sequence>MNENVNNKNTTPSSVDEGQEQRAASIYTDQSRPLKRALTFGTIALVVVTLASLVGWWMAAGTPGLYGALIGAGLGGGFILITVVLAVATAKSTPTVTAAVVLGGWLVKLVAMIVVLALIKDLDFYSKGALFLTVILALIIVLASETWGILSSRTTYVS</sequence>
<dbReference type="RefSeq" id="WP_180805387.1">
    <property type="nucleotide sequence ID" value="NZ_CAMIHY010000118.1"/>
</dbReference>
<dbReference type="EMBL" id="CP136958">
    <property type="protein sequence ID" value="WOT01153.1"/>
    <property type="molecule type" value="Genomic_DNA"/>
</dbReference>
<keyword evidence="2" id="KW-1133">Transmembrane helix</keyword>
<reference evidence="3" key="1">
    <citation type="submission" date="2017-12" db="EMBL/GenBank/DDBJ databases">
        <authorList>
            <person name="Thomas-White K."/>
            <person name="Wolfe A.J."/>
        </authorList>
    </citation>
    <scope>NUCLEOTIDE SEQUENCE</scope>
    <source>
        <strain evidence="3">UMB0763</strain>
    </source>
</reference>
<evidence type="ECO:0000313" key="4">
    <source>
        <dbReference type="Proteomes" id="UP000234560"/>
    </source>
</evidence>
<evidence type="ECO:0000256" key="2">
    <source>
        <dbReference type="SAM" id="Phobius"/>
    </source>
</evidence>
<feature type="transmembrane region" description="Helical" evidence="2">
    <location>
        <begin position="124"/>
        <end position="143"/>
    </location>
</feature>
<feature type="transmembrane region" description="Helical" evidence="2">
    <location>
        <begin position="37"/>
        <end position="59"/>
    </location>
</feature>
<gene>
    <name evidence="3" type="ORF">CYJ47_07580</name>
</gene>
<name>A0AAF0YSY3_9CORY</name>
<organism evidence="3 4">
    <name type="scientific">Corynebacterium pyruviciproducens</name>
    <dbReference type="NCBI Taxonomy" id="598660"/>
    <lineage>
        <taxon>Bacteria</taxon>
        <taxon>Bacillati</taxon>
        <taxon>Actinomycetota</taxon>
        <taxon>Actinomycetes</taxon>
        <taxon>Mycobacteriales</taxon>
        <taxon>Corynebacteriaceae</taxon>
        <taxon>Corynebacterium</taxon>
    </lineage>
</organism>
<feature type="compositionally biased region" description="Polar residues" evidence="1">
    <location>
        <begin position="1"/>
        <end position="16"/>
    </location>
</feature>
<evidence type="ECO:0000256" key="1">
    <source>
        <dbReference type="SAM" id="MobiDB-lite"/>
    </source>
</evidence>
<reference evidence="3" key="2">
    <citation type="submission" date="2023-10" db="EMBL/GenBank/DDBJ databases">
        <authorList>
            <person name="Choi B."/>
        </authorList>
    </citation>
    <scope>NUCLEOTIDE SEQUENCE</scope>
    <source>
        <strain evidence="3">UMB0763</strain>
    </source>
</reference>
<keyword evidence="2" id="KW-0472">Membrane</keyword>
<accession>A0AAF0YSY3</accession>
<feature type="transmembrane region" description="Helical" evidence="2">
    <location>
        <begin position="65"/>
        <end position="88"/>
    </location>
</feature>
<dbReference type="AlphaFoldDB" id="A0AAF0YSY3"/>